<gene>
    <name evidence="1" type="ORF">ASPTUDRAFT_45152</name>
</gene>
<dbReference type="VEuPathDB" id="FungiDB:ASPTUDRAFT_45152"/>
<reference evidence="2" key="1">
    <citation type="journal article" date="2017" name="Genome Biol.">
        <title>Comparative genomics reveals high biological diversity and specific adaptations in the industrially and medically important fungal genus Aspergillus.</title>
        <authorList>
            <person name="de Vries R.P."/>
            <person name="Riley R."/>
            <person name="Wiebenga A."/>
            <person name="Aguilar-Osorio G."/>
            <person name="Amillis S."/>
            <person name="Uchima C.A."/>
            <person name="Anderluh G."/>
            <person name="Asadollahi M."/>
            <person name="Askin M."/>
            <person name="Barry K."/>
            <person name="Battaglia E."/>
            <person name="Bayram O."/>
            <person name="Benocci T."/>
            <person name="Braus-Stromeyer S.A."/>
            <person name="Caldana C."/>
            <person name="Canovas D."/>
            <person name="Cerqueira G.C."/>
            <person name="Chen F."/>
            <person name="Chen W."/>
            <person name="Choi C."/>
            <person name="Clum A."/>
            <person name="Dos Santos R.A."/>
            <person name="Damasio A.R."/>
            <person name="Diallinas G."/>
            <person name="Emri T."/>
            <person name="Fekete E."/>
            <person name="Flipphi M."/>
            <person name="Freyberg S."/>
            <person name="Gallo A."/>
            <person name="Gournas C."/>
            <person name="Habgood R."/>
            <person name="Hainaut M."/>
            <person name="Harispe M.L."/>
            <person name="Henrissat B."/>
            <person name="Hilden K.S."/>
            <person name="Hope R."/>
            <person name="Hossain A."/>
            <person name="Karabika E."/>
            <person name="Karaffa L."/>
            <person name="Karanyi Z."/>
            <person name="Krasevec N."/>
            <person name="Kuo A."/>
            <person name="Kusch H."/>
            <person name="LaButti K."/>
            <person name="Lagendijk E.L."/>
            <person name="Lapidus A."/>
            <person name="Levasseur A."/>
            <person name="Lindquist E."/>
            <person name="Lipzen A."/>
            <person name="Logrieco A.F."/>
            <person name="MacCabe A."/>
            <person name="Maekelae M.R."/>
            <person name="Malavazi I."/>
            <person name="Melin P."/>
            <person name="Meyer V."/>
            <person name="Mielnichuk N."/>
            <person name="Miskei M."/>
            <person name="Molnar A.P."/>
            <person name="Mule G."/>
            <person name="Ngan C.Y."/>
            <person name="Orejas M."/>
            <person name="Orosz E."/>
            <person name="Ouedraogo J.P."/>
            <person name="Overkamp K.M."/>
            <person name="Park H.-S."/>
            <person name="Perrone G."/>
            <person name="Piumi F."/>
            <person name="Punt P.J."/>
            <person name="Ram A.F."/>
            <person name="Ramon A."/>
            <person name="Rauscher S."/>
            <person name="Record E."/>
            <person name="Riano-Pachon D.M."/>
            <person name="Robert V."/>
            <person name="Roehrig J."/>
            <person name="Ruller R."/>
            <person name="Salamov A."/>
            <person name="Salih N.S."/>
            <person name="Samson R.A."/>
            <person name="Sandor E."/>
            <person name="Sanguinetti M."/>
            <person name="Schuetze T."/>
            <person name="Sepcic K."/>
            <person name="Shelest E."/>
            <person name="Sherlock G."/>
            <person name="Sophianopoulou V."/>
            <person name="Squina F.M."/>
            <person name="Sun H."/>
            <person name="Susca A."/>
            <person name="Todd R.B."/>
            <person name="Tsang A."/>
            <person name="Unkles S.E."/>
            <person name="van de Wiele N."/>
            <person name="van Rossen-Uffink D."/>
            <person name="Oliveira J.V."/>
            <person name="Vesth T.C."/>
            <person name="Visser J."/>
            <person name="Yu J.-H."/>
            <person name="Zhou M."/>
            <person name="Andersen M.R."/>
            <person name="Archer D.B."/>
            <person name="Baker S.E."/>
            <person name="Benoit I."/>
            <person name="Brakhage A.A."/>
            <person name="Braus G.H."/>
            <person name="Fischer R."/>
            <person name="Frisvad J.C."/>
            <person name="Goldman G.H."/>
            <person name="Houbraken J."/>
            <person name="Oakley B."/>
            <person name="Pocsi I."/>
            <person name="Scazzocchio C."/>
            <person name="Seiboth B."/>
            <person name="vanKuyk P.A."/>
            <person name="Wortman J."/>
            <person name="Dyer P.S."/>
            <person name="Grigoriev I.V."/>
        </authorList>
    </citation>
    <scope>NUCLEOTIDE SEQUENCE [LARGE SCALE GENOMIC DNA]</scope>
    <source>
        <strain evidence="2">CBS 134.48</strain>
    </source>
</reference>
<sequence length="75" mass="8441">MNAVAEIWEVFRLDDRGSIKLLNGHVLATLLVNDCCCCLGSILLSPQRLFSRQTSKHNCDVVRVQKRLAKQKPCS</sequence>
<name>A0A1L9MXU6_ASPTC</name>
<evidence type="ECO:0000313" key="2">
    <source>
        <dbReference type="Proteomes" id="UP000184304"/>
    </source>
</evidence>
<organism evidence="1 2">
    <name type="scientific">Aspergillus tubingensis (strain CBS 134.48)</name>
    <dbReference type="NCBI Taxonomy" id="767770"/>
    <lineage>
        <taxon>Eukaryota</taxon>
        <taxon>Fungi</taxon>
        <taxon>Dikarya</taxon>
        <taxon>Ascomycota</taxon>
        <taxon>Pezizomycotina</taxon>
        <taxon>Eurotiomycetes</taxon>
        <taxon>Eurotiomycetidae</taxon>
        <taxon>Eurotiales</taxon>
        <taxon>Aspergillaceae</taxon>
        <taxon>Aspergillus</taxon>
        <taxon>Aspergillus subgen. Circumdati</taxon>
    </lineage>
</organism>
<evidence type="ECO:0000313" key="1">
    <source>
        <dbReference type="EMBL" id="OJI81839.1"/>
    </source>
</evidence>
<proteinExistence type="predicted"/>
<dbReference type="EMBL" id="KV878205">
    <property type="protein sequence ID" value="OJI81839.1"/>
    <property type="molecule type" value="Genomic_DNA"/>
</dbReference>
<keyword evidence="2" id="KW-1185">Reference proteome</keyword>
<protein>
    <submittedName>
        <fullName evidence="1">Uncharacterized protein</fullName>
    </submittedName>
</protein>
<dbReference type="AlphaFoldDB" id="A0A1L9MXU6"/>
<dbReference type="Proteomes" id="UP000184304">
    <property type="component" value="Unassembled WGS sequence"/>
</dbReference>
<accession>A0A1L9MXU6</accession>